<feature type="domain" description="Neurotransmitter-gated ion-channel ligand-binding" evidence="6">
    <location>
        <begin position="11"/>
        <end position="163"/>
    </location>
</feature>
<evidence type="ECO:0000259" key="7">
    <source>
        <dbReference type="Pfam" id="PF02932"/>
    </source>
</evidence>
<dbReference type="Gene3D" id="1.20.58.390">
    <property type="entry name" value="Neurotransmitter-gated ion-channel transmembrane domain"/>
    <property type="match status" value="1"/>
</dbReference>
<proteinExistence type="predicted"/>
<organism evidence="8 9">
    <name type="scientific">Plectus sambesii</name>
    <dbReference type="NCBI Taxonomy" id="2011161"/>
    <lineage>
        <taxon>Eukaryota</taxon>
        <taxon>Metazoa</taxon>
        <taxon>Ecdysozoa</taxon>
        <taxon>Nematoda</taxon>
        <taxon>Chromadorea</taxon>
        <taxon>Plectida</taxon>
        <taxon>Plectina</taxon>
        <taxon>Plectoidea</taxon>
        <taxon>Plectidae</taxon>
        <taxon>Plectus</taxon>
    </lineage>
</organism>
<dbReference type="GO" id="GO:0005230">
    <property type="term" value="F:extracellular ligand-gated monoatomic ion channel activity"/>
    <property type="evidence" value="ECO:0007669"/>
    <property type="project" value="InterPro"/>
</dbReference>
<evidence type="ECO:0000256" key="3">
    <source>
        <dbReference type="ARBA" id="ARBA00022989"/>
    </source>
</evidence>
<dbReference type="AlphaFoldDB" id="A0A914ULF4"/>
<evidence type="ECO:0000256" key="1">
    <source>
        <dbReference type="ARBA" id="ARBA00004141"/>
    </source>
</evidence>
<protein>
    <submittedName>
        <fullName evidence="9">Uncharacterized protein</fullName>
    </submittedName>
</protein>
<evidence type="ECO:0000256" key="5">
    <source>
        <dbReference type="SAM" id="Phobius"/>
    </source>
</evidence>
<dbReference type="InterPro" id="IPR036734">
    <property type="entry name" value="Neur_chan_lig-bd_sf"/>
</dbReference>
<keyword evidence="8" id="KW-1185">Reference proteome</keyword>
<dbReference type="Pfam" id="PF02932">
    <property type="entry name" value="Neur_chan_memb"/>
    <property type="match status" value="1"/>
</dbReference>
<dbReference type="InterPro" id="IPR036719">
    <property type="entry name" value="Neuro-gated_channel_TM_sf"/>
</dbReference>
<dbReference type="SUPFAM" id="SSF63712">
    <property type="entry name" value="Nicotinic receptor ligand binding domain-like"/>
    <property type="match status" value="1"/>
</dbReference>
<keyword evidence="2 5" id="KW-0812">Transmembrane</keyword>
<dbReference type="Proteomes" id="UP000887566">
    <property type="component" value="Unplaced"/>
</dbReference>
<sequence length="284" mass="32290">MSVSLIKSVFQLWNDVFLQWNPDDYDGLDELLLPMERIWYPDLTIHNMISVESLVPDDKNYAIIDYHGNVLISNAQLITFNCKYRIADFPFDTQNCSLHVVSWMHNAAQMDIFAMMPTDLGPYKTNAEWNLLSVDSRRKYSYYAASKTPFVDVYYDVIIQRKPGYYLTTFFVPSFIITTLAIVGIFGPFNDSGDREEKVTMGLTTLLTMAVILLLVTGQIPKSSGSMPLLGLFIILEIALSACASLTSVFVMFQHGRWTKGHPIPKWIVMVTWMHGDGAQNENV</sequence>
<feature type="transmembrane region" description="Helical" evidence="5">
    <location>
        <begin position="165"/>
        <end position="187"/>
    </location>
</feature>
<dbReference type="CDD" id="cd19051">
    <property type="entry name" value="LGIC_TM_cation"/>
    <property type="match status" value="1"/>
</dbReference>
<dbReference type="InterPro" id="IPR038050">
    <property type="entry name" value="Neuro_actylchol_rec"/>
</dbReference>
<reference evidence="9" key="1">
    <citation type="submission" date="2022-11" db="UniProtKB">
        <authorList>
            <consortium name="WormBaseParasite"/>
        </authorList>
    </citation>
    <scope>IDENTIFICATION</scope>
</reference>
<keyword evidence="4 5" id="KW-0472">Membrane</keyword>
<dbReference type="GO" id="GO:0016020">
    <property type="term" value="C:membrane"/>
    <property type="evidence" value="ECO:0007669"/>
    <property type="project" value="UniProtKB-SubCell"/>
</dbReference>
<comment type="subcellular location">
    <subcellularLocation>
        <location evidence="1">Membrane</location>
        <topology evidence="1">Multi-pass membrane protein</topology>
    </subcellularLocation>
</comment>
<evidence type="ECO:0000313" key="9">
    <source>
        <dbReference type="WBParaSite" id="PSAMB.scaffold1094size36062.g10928.t1"/>
    </source>
</evidence>
<dbReference type="Gene3D" id="2.70.170.10">
    <property type="entry name" value="Neurotransmitter-gated ion-channel ligand-binding domain"/>
    <property type="match status" value="1"/>
</dbReference>
<dbReference type="Pfam" id="PF02931">
    <property type="entry name" value="Neur_chan_LBD"/>
    <property type="match status" value="1"/>
</dbReference>
<accession>A0A914ULF4</accession>
<name>A0A914ULF4_9BILA</name>
<keyword evidence="3 5" id="KW-1133">Transmembrane helix</keyword>
<evidence type="ECO:0000256" key="2">
    <source>
        <dbReference type="ARBA" id="ARBA00022692"/>
    </source>
</evidence>
<dbReference type="InterPro" id="IPR006202">
    <property type="entry name" value="Neur_chan_lig-bd"/>
</dbReference>
<evidence type="ECO:0000259" key="6">
    <source>
        <dbReference type="Pfam" id="PF02931"/>
    </source>
</evidence>
<dbReference type="SUPFAM" id="SSF90112">
    <property type="entry name" value="Neurotransmitter-gated ion-channel transmembrane pore"/>
    <property type="match status" value="1"/>
</dbReference>
<dbReference type="WBParaSite" id="PSAMB.scaffold1094size36062.g10928.t1">
    <property type="protein sequence ID" value="PSAMB.scaffold1094size36062.g10928.t1"/>
    <property type="gene ID" value="PSAMB.scaffold1094size36062.g10928"/>
</dbReference>
<feature type="transmembrane region" description="Helical" evidence="5">
    <location>
        <begin position="229"/>
        <end position="253"/>
    </location>
</feature>
<feature type="domain" description="Neurotransmitter-gated ion-channel transmembrane" evidence="7">
    <location>
        <begin position="172"/>
        <end position="268"/>
    </location>
</feature>
<dbReference type="GO" id="GO:0004888">
    <property type="term" value="F:transmembrane signaling receptor activity"/>
    <property type="evidence" value="ECO:0007669"/>
    <property type="project" value="InterPro"/>
</dbReference>
<dbReference type="InterPro" id="IPR006201">
    <property type="entry name" value="Neur_channel"/>
</dbReference>
<feature type="transmembrane region" description="Helical" evidence="5">
    <location>
        <begin position="199"/>
        <end position="217"/>
    </location>
</feature>
<evidence type="ECO:0000256" key="4">
    <source>
        <dbReference type="ARBA" id="ARBA00023136"/>
    </source>
</evidence>
<dbReference type="PRINTS" id="PR00252">
    <property type="entry name" value="NRIONCHANNEL"/>
</dbReference>
<dbReference type="InterPro" id="IPR006029">
    <property type="entry name" value="Neurotrans-gated_channel_TM"/>
</dbReference>
<dbReference type="PANTHER" id="PTHR18945">
    <property type="entry name" value="NEUROTRANSMITTER GATED ION CHANNEL"/>
    <property type="match status" value="1"/>
</dbReference>
<evidence type="ECO:0000313" key="8">
    <source>
        <dbReference type="Proteomes" id="UP000887566"/>
    </source>
</evidence>